<dbReference type="GO" id="GO:0006958">
    <property type="term" value="P:complement activation, classical pathway"/>
    <property type="evidence" value="ECO:0007669"/>
    <property type="project" value="UniProtKB-KW"/>
</dbReference>
<dbReference type="InterPro" id="IPR008983">
    <property type="entry name" value="Tumour_necrosis_fac-like_dom"/>
</dbReference>
<dbReference type="CDD" id="cd00017">
    <property type="entry name" value="ANATO"/>
    <property type="match status" value="1"/>
</dbReference>
<proteinExistence type="inferred from homology"/>
<dbReference type="InterPro" id="IPR000020">
    <property type="entry name" value="Anaphylatoxin/fibulin"/>
</dbReference>
<evidence type="ECO:0000256" key="24">
    <source>
        <dbReference type="ARBA" id="ARBA00093550"/>
    </source>
</evidence>
<evidence type="ECO:0000256" key="14">
    <source>
        <dbReference type="ARBA" id="ARBA00022966"/>
    </source>
</evidence>
<dbReference type="FunFam" id="2.60.40.1930:FF:000006">
    <property type="entry name" value="Complement C3"/>
    <property type="match status" value="1"/>
</dbReference>
<dbReference type="SMART" id="SM01359">
    <property type="entry name" value="A2M_N_2"/>
    <property type="match status" value="1"/>
</dbReference>
<evidence type="ECO:0000259" key="27">
    <source>
        <dbReference type="PROSITE" id="PS01178"/>
    </source>
</evidence>
<dbReference type="InterPro" id="IPR001599">
    <property type="entry name" value="Macroglobln_a2"/>
</dbReference>
<dbReference type="FunFam" id="6.20.50.160:FF:000003">
    <property type="entry name" value="Complement C3"/>
    <property type="match status" value="1"/>
</dbReference>
<dbReference type="InterPro" id="IPR036595">
    <property type="entry name" value="A-macroglobulin_rcpt-bd_sf"/>
</dbReference>
<dbReference type="Pfam" id="PF17790">
    <property type="entry name" value="MG1"/>
    <property type="match status" value="1"/>
</dbReference>
<dbReference type="GO" id="GO:0004866">
    <property type="term" value="F:endopeptidase inhibitor activity"/>
    <property type="evidence" value="ECO:0007669"/>
    <property type="project" value="InterPro"/>
</dbReference>
<dbReference type="SFLD" id="SFLDG01179">
    <property type="entry name" value="Complement_C3/C4_Like"/>
    <property type="match status" value="1"/>
</dbReference>
<evidence type="ECO:0000256" key="7">
    <source>
        <dbReference type="ARBA" id="ARBA00022553"/>
    </source>
</evidence>
<dbReference type="InterPro" id="IPR047565">
    <property type="entry name" value="Alpha-macroglob_thiol-ester_cl"/>
</dbReference>
<dbReference type="InterPro" id="IPR008993">
    <property type="entry name" value="TIMP-like_OB-fold"/>
</dbReference>
<dbReference type="GO" id="GO:0006631">
    <property type="term" value="P:fatty acid metabolic process"/>
    <property type="evidence" value="ECO:0007669"/>
    <property type="project" value="UniProtKB-KW"/>
</dbReference>
<dbReference type="SMART" id="SM00104">
    <property type="entry name" value="ANATO"/>
    <property type="match status" value="1"/>
</dbReference>
<dbReference type="GO" id="GO:0006957">
    <property type="term" value="P:complement activation, alternative pathway"/>
    <property type="evidence" value="ECO:0007669"/>
    <property type="project" value="UniProtKB-KW"/>
</dbReference>
<evidence type="ECO:0000313" key="30">
    <source>
        <dbReference type="EMBL" id="KAH0517551.1"/>
    </source>
</evidence>
<comment type="similarity">
    <text evidence="4">Belongs to the tumor necrosis factor family.</text>
</comment>
<evidence type="ECO:0000256" key="18">
    <source>
        <dbReference type="ARBA" id="ARBA00093362"/>
    </source>
</evidence>
<dbReference type="SMART" id="SM00207">
    <property type="entry name" value="TNF"/>
    <property type="match status" value="1"/>
</dbReference>
<keyword evidence="11" id="KW-0443">Lipid metabolism</keyword>
<dbReference type="InterPro" id="IPR048848">
    <property type="entry name" value="C3_CUB2"/>
</dbReference>
<evidence type="ECO:0000256" key="25">
    <source>
        <dbReference type="ARBA" id="ARBA00093555"/>
    </source>
</evidence>
<dbReference type="InterPro" id="IPR001134">
    <property type="entry name" value="Netrin_domain"/>
</dbReference>
<dbReference type="Gene3D" id="1.50.10.20">
    <property type="match status" value="1"/>
</dbReference>
<evidence type="ECO:0000259" key="29">
    <source>
        <dbReference type="PROSITE" id="PS50189"/>
    </source>
</evidence>
<dbReference type="GO" id="GO:0005164">
    <property type="term" value="F:tumor necrosis factor receptor binding"/>
    <property type="evidence" value="ECO:0007669"/>
    <property type="project" value="InterPro"/>
</dbReference>
<dbReference type="FunFam" id="2.60.40.1940:FF:000001">
    <property type="entry name" value="Complement component C3"/>
    <property type="match status" value="1"/>
</dbReference>
<dbReference type="FunFam" id="2.20.130.20:FF:000001">
    <property type="entry name" value="Complement C3"/>
    <property type="match status" value="1"/>
</dbReference>
<evidence type="ECO:0000256" key="12">
    <source>
        <dbReference type="ARBA" id="ARBA00022859"/>
    </source>
</evidence>
<dbReference type="InterPro" id="IPR035815">
    <property type="entry name" value="NTR_complement_C3"/>
</dbReference>
<evidence type="ECO:0000256" key="8">
    <source>
        <dbReference type="ARBA" id="ARBA00022588"/>
    </source>
</evidence>
<dbReference type="Gene3D" id="2.20.130.20">
    <property type="match status" value="1"/>
</dbReference>
<dbReference type="InterPro" id="IPR041425">
    <property type="entry name" value="C3/4/5_MG1"/>
</dbReference>
<dbReference type="PROSITE" id="PS50189">
    <property type="entry name" value="NTR"/>
    <property type="match status" value="1"/>
</dbReference>
<name>A0A8J6L0D7_MICOH</name>
<dbReference type="PROSITE" id="PS00477">
    <property type="entry name" value="ALPHA_2_MACROGLOBULIN"/>
    <property type="match status" value="1"/>
</dbReference>
<dbReference type="Pfam" id="PF01835">
    <property type="entry name" value="MG2"/>
    <property type="match status" value="1"/>
</dbReference>
<dbReference type="FunFam" id="2.60.40.10:FF:000155">
    <property type="entry name" value="complement C3 isoform X1"/>
    <property type="match status" value="1"/>
</dbReference>
<dbReference type="InterPro" id="IPR008930">
    <property type="entry name" value="Terpenoid_cyclase/PrenylTrfase"/>
</dbReference>
<dbReference type="InterPro" id="IPR002890">
    <property type="entry name" value="MG2"/>
</dbReference>
<evidence type="ECO:0000256" key="15">
    <source>
        <dbReference type="ARBA" id="ARBA00023157"/>
    </source>
</evidence>
<dbReference type="GO" id="GO:0016020">
    <property type="term" value="C:membrane"/>
    <property type="evidence" value="ECO:0007669"/>
    <property type="project" value="InterPro"/>
</dbReference>
<dbReference type="GO" id="GO:0006954">
    <property type="term" value="P:inflammatory response"/>
    <property type="evidence" value="ECO:0007669"/>
    <property type="project" value="UniProtKB-KW"/>
</dbReference>
<comment type="subunit">
    <text evidence="24">Complement C3b is composed of complement C3b and complement C3 beta chains that are associated via disulfide bonds. Non-enzymatic component of the C5 convertase, also named C4bC2bC3b, composed of the serine protease complement C2b (C2), complement C3b, as well as complement C4b (C4). Non-enzymatic component of the C5 convertase of the alternative complement pathways composed of the serine protease complement CFB and complement C3b. Interacts with CFP; interaction takes place together with CFB in the alternative complement system and allows the complex to become active. Interacts with CR1 (via Sushi 8 and Sushi 9 domains). Interacts with CFH.</text>
</comment>
<dbReference type="FunFam" id="1.50.10.20:FF:000008">
    <property type="entry name" value="Complement C3"/>
    <property type="match status" value="1"/>
</dbReference>
<keyword evidence="9" id="KW-0165">Cleavage on pair of basic residues</keyword>
<evidence type="ECO:0000313" key="31">
    <source>
        <dbReference type="Proteomes" id="UP000710432"/>
    </source>
</evidence>
<dbReference type="InterPro" id="IPR040839">
    <property type="entry name" value="MG4"/>
</dbReference>
<evidence type="ECO:0000256" key="3">
    <source>
        <dbReference type="ARBA" id="ARBA00004613"/>
    </source>
</evidence>
<dbReference type="InterPro" id="IPR011625">
    <property type="entry name" value="A2M_N_BRD"/>
</dbReference>
<dbReference type="CDD" id="cd03583">
    <property type="entry name" value="NTR_complement_C3"/>
    <property type="match status" value="1"/>
</dbReference>
<feature type="signal peptide" evidence="26">
    <location>
        <begin position="1"/>
        <end position="23"/>
    </location>
</feature>
<evidence type="ECO:0000256" key="5">
    <source>
        <dbReference type="ARBA" id="ARBA00017018"/>
    </source>
</evidence>
<evidence type="ECO:0000256" key="13">
    <source>
        <dbReference type="ARBA" id="ARBA00022875"/>
    </source>
</evidence>
<accession>A0A8J6L0D7</accession>
<feature type="domain" description="Anaphylatoxin-like" evidence="27">
    <location>
        <begin position="692"/>
        <end position="727"/>
    </location>
</feature>
<comment type="function">
    <text evidence="18">Non-enzymatic component of C5 convertase. Generated following cleavage by C3 convertase, it covalently attaches to the surface of pathogens, where it acts as an opsonin that marks the surface of antigens for removal. Complement C3b binds covalently via its reactive thioester, to cell surface carbohydrates or immune aggregates. Together with complement C4b, it then recruits the serine protease complement C2b to form the C5 convertase, which cleaves and activate C5, the next component of the complement pathways. In the alternative complement pathway, recruits the serine protease CFB to form the C5 convertase that cleaves and activates C5.</text>
</comment>
<dbReference type="InterPro" id="IPR018933">
    <property type="entry name" value="Netrin_module_non-TIMP"/>
</dbReference>
<dbReference type="Pfam" id="PF00207">
    <property type="entry name" value="A2M"/>
    <property type="match status" value="1"/>
</dbReference>
<dbReference type="InterPro" id="IPR006052">
    <property type="entry name" value="TNF_dom"/>
</dbReference>
<dbReference type="SUPFAM" id="SSF48239">
    <property type="entry name" value="Terpenoid cyclases/Protein prenyltransferases"/>
    <property type="match status" value="1"/>
</dbReference>
<evidence type="ECO:0000259" key="28">
    <source>
        <dbReference type="PROSITE" id="PS50049"/>
    </source>
</evidence>
<comment type="function">
    <text evidence="1">Acts as a chemoattractant for neutrophils in chronic inflammation.</text>
</comment>
<evidence type="ECO:0000256" key="20">
    <source>
        <dbReference type="ARBA" id="ARBA00093400"/>
    </source>
</evidence>
<keyword evidence="17" id="KW-0395">Inflammatory response</keyword>
<dbReference type="Pfam" id="PF21406">
    <property type="entry name" value="C3_CUB1"/>
    <property type="match status" value="1"/>
</dbReference>
<dbReference type="InterPro" id="IPR019742">
    <property type="entry name" value="MacrogloblnA2_CS"/>
</dbReference>
<evidence type="ECO:0000256" key="17">
    <source>
        <dbReference type="ARBA" id="ARBA00023198"/>
    </source>
</evidence>
<dbReference type="CDD" id="cd00184">
    <property type="entry name" value="TNF"/>
    <property type="match status" value="1"/>
</dbReference>
<comment type="subunit">
    <text evidence="22">In absence of complement activation, the C3 precursor is first processed by the removal of 4 Arg residues, forming two chains, beta and alpha, linked by a disulfide bond.</text>
</comment>
<dbReference type="PROSITE" id="PS01178">
    <property type="entry name" value="ANAPHYLATOXIN_2"/>
    <property type="match status" value="1"/>
</dbReference>
<protein>
    <recommendedName>
        <fullName evidence="5">Complement C3</fullName>
    </recommendedName>
</protein>
<feature type="domain" description="THD" evidence="28">
    <location>
        <begin position="1754"/>
        <end position="1893"/>
    </location>
</feature>
<dbReference type="InterPro" id="IPR041555">
    <property type="entry name" value="MG3"/>
</dbReference>
<dbReference type="SUPFAM" id="SSF49842">
    <property type="entry name" value="TNF-like"/>
    <property type="match status" value="1"/>
</dbReference>
<dbReference type="InterPro" id="IPR050473">
    <property type="entry name" value="A2M/Complement_sys"/>
</dbReference>
<dbReference type="Pfam" id="PF07703">
    <property type="entry name" value="A2M_BRD"/>
    <property type="match status" value="1"/>
</dbReference>
<keyword evidence="11" id="KW-0276">Fatty acid metabolism</keyword>
<dbReference type="PANTHER" id="PTHR11412:SF81">
    <property type="entry name" value="COMPLEMENT C3"/>
    <property type="match status" value="1"/>
</dbReference>
<comment type="function">
    <text evidence="20">Adipogenic hormone that stimulates triglyceride synthesis and glucose transport in adipocytes, regulating fat storage and playing a role in postprandial triglyceride clearance. Appears to stimulate triglyceride synthesis via activation of the PLC, MAPK and AKT signaling pathways. Acts by binding to its receptor, C5AR2, activating G protein-coupled receptor signaling, promoting the phosphorylation, ARRB2-mediated internalization and endocytosis of C5AR2.</text>
</comment>
<dbReference type="SUPFAM" id="SSF47686">
    <property type="entry name" value="Anaphylotoxins (complement system)"/>
    <property type="match status" value="1"/>
</dbReference>
<comment type="function">
    <text evidence="19">Mediator of local inflammatory process released following cleavage by C3 convertase. Acts by binding to its receptor, C3AR1, activating G protein-coupled receptor signaling, promoting the phosphorylation, ARRB2-mediated internalization and endocytosis of C3AR1. C3a anaphylatoxin stimulates the activation of immune cells such as mast cells and basophilic leukocytes to release inflammation agents, such as cytokines, chemokines and histamine, which promote inflammation development. Also acts as potent chemoattractant for the migration of macrophages and neutrophils to the inflamed tissues, resulting in neutralization of the inflammatory triggers by multiple ways, such as phagocytosis and generation of reactive oxidants.</text>
</comment>
<dbReference type="PRINTS" id="PR00004">
    <property type="entry name" value="ANAPHYLATOXN"/>
</dbReference>
<dbReference type="Pfam" id="PF07678">
    <property type="entry name" value="TED_complement"/>
    <property type="match status" value="1"/>
</dbReference>
<dbReference type="Gene3D" id="2.60.120.1540">
    <property type="match status" value="1"/>
</dbReference>
<keyword evidence="14" id="KW-0882">Thioester bond</keyword>
<dbReference type="Pfam" id="PF01821">
    <property type="entry name" value="ANATO"/>
    <property type="match status" value="1"/>
</dbReference>
<dbReference type="FunFam" id="2.60.40.10:FF:001013">
    <property type="entry name" value="Complement C3"/>
    <property type="match status" value="1"/>
</dbReference>
<dbReference type="Gene3D" id="2.60.40.10">
    <property type="entry name" value="Immunoglobulins"/>
    <property type="match status" value="2"/>
</dbReference>
<evidence type="ECO:0000256" key="10">
    <source>
        <dbReference type="ARBA" id="ARBA00022729"/>
    </source>
</evidence>
<comment type="function">
    <text evidence="21">Precursor of non-enzymatic components of the classical, alternative, lectin and GZMK complement pathways, which consist in a cascade of proteins that leads to phagocytosis and breakdown of pathogens and signaling that strengthens the adaptive immune system.</text>
</comment>
<evidence type="ECO:0000256" key="16">
    <source>
        <dbReference type="ARBA" id="ARBA00023162"/>
    </source>
</evidence>
<evidence type="ECO:0000256" key="1">
    <source>
        <dbReference type="ARBA" id="ARBA00003326"/>
    </source>
</evidence>
<keyword evidence="10 26" id="KW-0732">Signal</keyword>
<dbReference type="SMART" id="SM01361">
    <property type="entry name" value="A2M_recep"/>
    <property type="match status" value="1"/>
</dbReference>
<evidence type="ECO:0000256" key="21">
    <source>
        <dbReference type="ARBA" id="ARBA00093409"/>
    </source>
</evidence>
<dbReference type="SMART" id="SM01360">
    <property type="entry name" value="A2M"/>
    <property type="match status" value="1"/>
</dbReference>
<dbReference type="Gene3D" id="1.20.91.20">
    <property type="entry name" value="Anaphylotoxins (complement system)"/>
    <property type="match status" value="1"/>
</dbReference>
<dbReference type="EMBL" id="JAATJU010015746">
    <property type="protein sequence ID" value="KAH0517551.1"/>
    <property type="molecule type" value="Genomic_DNA"/>
</dbReference>
<dbReference type="Gene3D" id="2.60.40.1930">
    <property type="match status" value="3"/>
</dbReference>
<dbReference type="FunFam" id="1.20.91.20:FF:000001">
    <property type="entry name" value="Complement C3"/>
    <property type="match status" value="1"/>
</dbReference>
<dbReference type="InterPro" id="IPR011626">
    <property type="entry name" value="Alpha-macroglobulin_TED"/>
</dbReference>
<feature type="chain" id="PRO_5035187512" description="Complement C3" evidence="26">
    <location>
        <begin position="24"/>
        <end position="1893"/>
    </location>
</feature>
<dbReference type="InterPro" id="IPR049466">
    <property type="entry name" value="C3_CUB1"/>
</dbReference>
<dbReference type="Proteomes" id="UP000710432">
    <property type="component" value="Unassembled WGS sequence"/>
</dbReference>
<dbReference type="Pfam" id="PF01759">
    <property type="entry name" value="NTR"/>
    <property type="match status" value="2"/>
</dbReference>
<dbReference type="PANTHER" id="PTHR11412">
    <property type="entry name" value="MACROGLOBULIN / COMPLEMENT"/>
    <property type="match status" value="1"/>
</dbReference>
<evidence type="ECO:0000256" key="23">
    <source>
        <dbReference type="ARBA" id="ARBA00093492"/>
    </source>
</evidence>
<dbReference type="Pfam" id="PF17789">
    <property type="entry name" value="MG4"/>
    <property type="match status" value="1"/>
</dbReference>
<comment type="subunit">
    <text evidence="25">Interacts with CFH. Interacts with CR2.</text>
</comment>
<dbReference type="GO" id="GO:0005615">
    <property type="term" value="C:extracellular space"/>
    <property type="evidence" value="ECO:0007669"/>
    <property type="project" value="InterPro"/>
</dbReference>
<dbReference type="GO" id="GO:0009986">
    <property type="term" value="C:cell surface"/>
    <property type="evidence" value="ECO:0007669"/>
    <property type="project" value="UniProtKB-SubCell"/>
</dbReference>
<dbReference type="CDD" id="cd02896">
    <property type="entry name" value="complement_C3_C4_C5"/>
    <property type="match status" value="1"/>
</dbReference>
<keyword evidence="13" id="KW-0180">Complement pathway</keyword>
<dbReference type="PROSITE" id="PS01177">
    <property type="entry name" value="ANAPHYLATOXIN_1"/>
    <property type="match status" value="1"/>
</dbReference>
<keyword evidence="12" id="KW-0391">Immunity</keyword>
<keyword evidence="7" id="KW-0597">Phosphoprotein</keyword>
<evidence type="ECO:0000256" key="26">
    <source>
        <dbReference type="SAM" id="SignalP"/>
    </source>
</evidence>
<dbReference type="Pfam" id="PF21308">
    <property type="entry name" value="C3_CUB2"/>
    <property type="match status" value="1"/>
</dbReference>
<organism evidence="30 31">
    <name type="scientific">Microtus ochrogaster</name>
    <name type="common">Prairie vole</name>
    <dbReference type="NCBI Taxonomy" id="79684"/>
    <lineage>
        <taxon>Eukaryota</taxon>
        <taxon>Metazoa</taxon>
        <taxon>Chordata</taxon>
        <taxon>Craniata</taxon>
        <taxon>Vertebrata</taxon>
        <taxon>Euteleostomi</taxon>
        <taxon>Mammalia</taxon>
        <taxon>Eutheria</taxon>
        <taxon>Euarchontoglires</taxon>
        <taxon>Glires</taxon>
        <taxon>Rodentia</taxon>
        <taxon>Myomorpha</taxon>
        <taxon>Muroidea</taxon>
        <taxon>Cricetidae</taxon>
        <taxon>Arvicolinae</taxon>
        <taxon>Microtus</taxon>
    </lineage>
</organism>
<evidence type="ECO:0000256" key="2">
    <source>
        <dbReference type="ARBA" id="ARBA00004241"/>
    </source>
</evidence>
<dbReference type="SUPFAM" id="SSF49410">
    <property type="entry name" value="Alpha-macroglobulin receptor domain"/>
    <property type="match status" value="1"/>
</dbReference>
<dbReference type="FunFam" id="2.60.40.1930:FF:000008">
    <property type="entry name" value="Complement C3"/>
    <property type="match status" value="1"/>
</dbReference>
<dbReference type="PROSITE" id="PS50049">
    <property type="entry name" value="THD_2"/>
    <property type="match status" value="1"/>
</dbReference>
<dbReference type="SMART" id="SM01419">
    <property type="entry name" value="Thiol-ester_cl"/>
    <property type="match status" value="1"/>
</dbReference>
<evidence type="ECO:0000256" key="9">
    <source>
        <dbReference type="ARBA" id="ARBA00022685"/>
    </source>
</evidence>
<dbReference type="Gene3D" id="2.40.50.120">
    <property type="match status" value="2"/>
</dbReference>
<dbReference type="SUPFAM" id="SSF50242">
    <property type="entry name" value="TIMP-like"/>
    <property type="match status" value="2"/>
</dbReference>
<evidence type="ECO:0000256" key="6">
    <source>
        <dbReference type="ARBA" id="ARBA00022525"/>
    </source>
</evidence>
<keyword evidence="16" id="KW-0179">Complement alternate pathway</keyword>
<gene>
    <name evidence="30" type="ORF">LTLLF_120405</name>
</gene>
<dbReference type="Gene3D" id="2.60.40.1940">
    <property type="match status" value="1"/>
</dbReference>
<keyword evidence="15" id="KW-1015">Disulfide bond</keyword>
<dbReference type="InterPro" id="IPR013783">
    <property type="entry name" value="Ig-like_fold"/>
</dbReference>
<keyword evidence="8" id="KW-0399">Innate immunity</keyword>
<dbReference type="InterPro" id="IPR009048">
    <property type="entry name" value="A-macroglobulin_rcpt-bd"/>
</dbReference>
<comment type="subcellular location">
    <subcellularLocation>
        <location evidence="2">Cell surface</location>
    </subcellularLocation>
    <subcellularLocation>
        <location evidence="3">Secreted</location>
    </subcellularLocation>
</comment>
<evidence type="ECO:0000256" key="19">
    <source>
        <dbReference type="ARBA" id="ARBA00093364"/>
    </source>
</evidence>
<comment type="subunit">
    <text evidence="23">During pregnancy, C3dg exists as a complex (probably a 2:2:2 heterohexamer) with AGT and the proform of PRG2. Interacts with CR2 (via the N-terminal Sushi domains 1 and 2).</text>
</comment>
<dbReference type="InterPro" id="IPR001840">
    <property type="entry name" value="Anaphylatoxn_comp_syst_dom"/>
</dbReference>
<dbReference type="Gene3D" id="2.60.40.690">
    <property type="entry name" value="Alpha-macroglobulin, receptor-binding domain"/>
    <property type="match status" value="2"/>
</dbReference>
<comment type="caution">
    <text evidence="30">The sequence shown here is derived from an EMBL/GenBank/DDBJ whole genome shotgun (WGS) entry which is preliminary data.</text>
</comment>
<sequence length="1893" mass="211766">MGPASGPQRLLLLLLASSPLALGSPMYSIITPNVLRLESEETIVLEAHEAQKDVPVSVSVHDFPKKQVLTSEKTVLTGATRHLGTVTIKIPASKEFQTNKGQKYVTVVASFGQTVVEKVVLVSVQSGYLFIQTDKTIYTPGSTVLYRIFTVDDELLPVARTVVITIETPEGVPIKRDTLSSQNQYGILPFSWNIPELVNMGQWKIRAFYEHAPQQTFTAQFEVKEYVLPSLEVLVNLEKPFYYIDDPKGLEVSISARFLYGKNVDGMAFVIFGVQDGDKKFSLSQSLQRVVIDNGWGEAVLQRQTLLDGVRPSNADALVGKSLYVSVTVILNSGSDMVEAERSGIAIVTSPYQIHFTKTPKFFKPAMPFDIKVFVTNPDGSPAPRVPVVIEGSDSQAVTQDDGVARLNVNTPNNRNRLTITVRTKDNDILDTRQATNTMTAQPYGTMHNSNNYLHLAVSREELKPGDNLKVSFHLRTDPGQEAKIRYYTYLIMNKGKLLKAGRQVREPGQDLVVLALPITPDFIPSFRLVAYYTLIGANGQREVVADSVWVDVKDSCVGTLVVKGDPRNNRQPAPGQQTTLRIEGNQGARVGLVAVDKGVFVLNKKNKLTQKKIWDVVEKADIGCTPGSGKDYAGVFADAGLAFKTNEGLQTEQRTNSECIKPAARRRRSVQLTEKRMDKAGQYTDKGLRKCCEDGMRDIPMRFSCQRRARFISKGESCVKAFIDCCNYITALRQKHQRDQVLGLARSDMDEDIMPEEDIVSRSQFPESWLWTIEELKEPEKNGISTKVMNIFLKDSITTWEILAVSLSDKKGICVADPYEITVMQDFFIDLRLPYSVVRNEQVEIRAVLFNYRENEKLKVRVELLYNPAFCSLVTAKKRYYQMVEIPPKSSVAVPYVIVPLKIGLQEVEVKAAVFGQFISDGVKKTLKVVPEGIRVNKTVITRTLNPEKLGKEGVQREDVPAADLSDQVPDTDSETRILLQGTPVAQMVEDAVDAERLKHLIVTPSGCGEQNMIGMTPTVIAVHYLDQTEQWEKFGLEKRQESLELIKKGYTQQLAYKQPSFAYAAFRDRAPSTWLTAYVVKVFSLAANLIAIDSQVLCGAVKWLILEKQKPDGVFQEDGPVIKQKMIGGFRNTKEADVSLTAFVLIALQEAREICEGQINSLPGSINKAGEYIEASYLNLQRPYTVAIAGYALALMGKLEEPYLSKFLNTAKDRNRWEEPGQQLYNVEATSYALLALLLLKDFDSVPPVVRWLNEQRYYGGGYGSTQASVLPAGKWAPVPTFASQATFMVFQALAQYQTDVPDHKELNMEVSFHLPSRSAPTMFRLLWETGSLLRSEETKQNEAFSLTAKGKGEGTLSVVTVYHAKAKGKAACKKFDLRVTIEPAPDTAKKPADAKRTMTLSICTSAKQEPGVRPLIQTLTLVVPRAPSVTLTDQLYSSPQISHSEEECLSFNVHQFFNVGLIQPGSVKVYSYYNLEESCTRFYHMDKEDGMLSKLCHNEMCRCAEENCFMHQAQEKVSLNDRLEKACEPGVDYVYRTRLVATKLSNDFDEYVMTIEQIIKSVYRTRLVATKLSNDFDEYVMTTEQIIKSGSDEVQVGQERTFISHIKCRQSLKLQNKKQYLLWGLSSDLWGEKPNTSYIIGKDTWVELWPEAEECQDEENQKHCSGMESVVQPSVFVVDGQTDIPFRRLGQNHRRQRCGIAQVNLALILMLGAELATQGWFLLKLHQQLGDTVTHLPDGDTGSWEKLTEGANASLIGKGGPLLWETRLGLAFLRGLRYHNGALVTTEAGYYYVYSKVQLSGVGCPQGLAKVPITHGLYKRTSRYPKELELLVSRRSPCGRTNTSRVWWDSSFLGGVVQLEAGEEVVVRVPGDRLVRPRDGTRSYFGAFMI</sequence>
<evidence type="ECO:0000256" key="22">
    <source>
        <dbReference type="ARBA" id="ARBA00093484"/>
    </source>
</evidence>
<keyword evidence="6" id="KW-0964">Secreted</keyword>
<reference evidence="30" key="1">
    <citation type="submission" date="2020-03" db="EMBL/GenBank/DDBJ databases">
        <title>Studies in the Genomics of Life Span.</title>
        <authorList>
            <person name="Glass D."/>
        </authorList>
    </citation>
    <scope>NUCLEOTIDE SEQUENCE</scope>
    <source>
        <strain evidence="30">LTLLF</strain>
        <tissue evidence="30">Muscle</tissue>
    </source>
</reference>
<dbReference type="InterPro" id="IPR018081">
    <property type="entry name" value="Anaphylatoxin_comp_syst"/>
</dbReference>
<evidence type="ECO:0000256" key="4">
    <source>
        <dbReference type="ARBA" id="ARBA00008670"/>
    </source>
</evidence>
<dbReference type="Gene3D" id="6.20.50.160">
    <property type="match status" value="1"/>
</dbReference>
<feature type="domain" description="NTR" evidence="29">
    <location>
        <begin position="1511"/>
        <end position="1667"/>
    </location>
</feature>
<dbReference type="Pfam" id="PF00229">
    <property type="entry name" value="TNF"/>
    <property type="match status" value="1"/>
</dbReference>
<dbReference type="SMART" id="SM00643">
    <property type="entry name" value="C345C"/>
    <property type="match status" value="1"/>
</dbReference>
<evidence type="ECO:0000256" key="11">
    <source>
        <dbReference type="ARBA" id="ARBA00022832"/>
    </source>
</evidence>
<dbReference type="Pfam" id="PF07677">
    <property type="entry name" value="A2M_recep"/>
    <property type="match status" value="1"/>
</dbReference>
<dbReference type="Gene3D" id="2.60.120.40">
    <property type="match status" value="1"/>
</dbReference>
<dbReference type="FunFam" id="2.40.50.120:FF:000013">
    <property type="entry name" value="Complement C3"/>
    <property type="match status" value="1"/>
</dbReference>
<dbReference type="Pfam" id="PF17791">
    <property type="entry name" value="MG3"/>
    <property type="match status" value="1"/>
</dbReference>